<keyword evidence="5" id="KW-0325">Glycoprotein</keyword>
<dbReference type="PANTHER" id="PTHR48021:SF47">
    <property type="entry name" value="GH17672P"/>
    <property type="match status" value="1"/>
</dbReference>
<evidence type="ECO:0000256" key="6">
    <source>
        <dbReference type="SAM" id="Phobius"/>
    </source>
</evidence>
<feature type="transmembrane region" description="Helical" evidence="6">
    <location>
        <begin position="76"/>
        <end position="93"/>
    </location>
</feature>
<dbReference type="PANTHER" id="PTHR48021">
    <property type="match status" value="1"/>
</dbReference>
<dbReference type="Gene3D" id="1.20.1250.20">
    <property type="entry name" value="MFS general substrate transporter like domains"/>
    <property type="match status" value="2"/>
</dbReference>
<feature type="transmembrane region" description="Helical" evidence="6">
    <location>
        <begin position="222"/>
        <end position="246"/>
    </location>
</feature>
<dbReference type="InterPro" id="IPR036259">
    <property type="entry name" value="MFS_trans_sf"/>
</dbReference>
<dbReference type="PROSITE" id="PS00216">
    <property type="entry name" value="SUGAR_TRANSPORT_1"/>
    <property type="match status" value="1"/>
</dbReference>
<dbReference type="InterPro" id="IPR003663">
    <property type="entry name" value="Sugar/inositol_transpt"/>
</dbReference>
<evidence type="ECO:0000256" key="5">
    <source>
        <dbReference type="ARBA" id="ARBA00023180"/>
    </source>
</evidence>
<feature type="transmembrane region" description="Helical" evidence="6">
    <location>
        <begin position="188"/>
        <end position="210"/>
    </location>
</feature>
<name>A0ABQ9JGA5_9CUCU</name>
<dbReference type="EMBL" id="JAPWTJ010000570">
    <property type="protein sequence ID" value="KAJ8977239.1"/>
    <property type="molecule type" value="Genomic_DNA"/>
</dbReference>
<evidence type="ECO:0000313" key="8">
    <source>
        <dbReference type="EMBL" id="KAJ8977239.1"/>
    </source>
</evidence>
<evidence type="ECO:0000313" key="9">
    <source>
        <dbReference type="Proteomes" id="UP001162164"/>
    </source>
</evidence>
<organism evidence="8 9">
    <name type="scientific">Molorchus minor</name>
    <dbReference type="NCBI Taxonomy" id="1323400"/>
    <lineage>
        <taxon>Eukaryota</taxon>
        <taxon>Metazoa</taxon>
        <taxon>Ecdysozoa</taxon>
        <taxon>Arthropoda</taxon>
        <taxon>Hexapoda</taxon>
        <taxon>Insecta</taxon>
        <taxon>Pterygota</taxon>
        <taxon>Neoptera</taxon>
        <taxon>Endopterygota</taxon>
        <taxon>Coleoptera</taxon>
        <taxon>Polyphaga</taxon>
        <taxon>Cucujiformia</taxon>
        <taxon>Chrysomeloidea</taxon>
        <taxon>Cerambycidae</taxon>
        <taxon>Lamiinae</taxon>
        <taxon>Monochamini</taxon>
        <taxon>Molorchus</taxon>
    </lineage>
</organism>
<gene>
    <name evidence="8" type="ORF">NQ317_003814</name>
</gene>
<feature type="transmembrane region" description="Helical" evidence="6">
    <location>
        <begin position="286"/>
        <end position="312"/>
    </location>
</feature>
<dbReference type="InterPro" id="IPR020846">
    <property type="entry name" value="MFS_dom"/>
</dbReference>
<keyword evidence="4 6" id="KW-0472">Membrane</keyword>
<dbReference type="InterPro" id="IPR050549">
    <property type="entry name" value="MFS_Trehalose_Transporter"/>
</dbReference>
<sequence>MHNLFPGNLASFVCGTTFGWTSPEIPKLKLTVDNPLAVPLTASEEGWVGSLLPLGAAIGPFMAGIAADKFGRKKTLLVASVPFILAFVLNILASDVKYFFASRFLCGLAVGSVFTVIPMYIGEIADDEVRGSLADQREAAEKSLSKLRGKPINDIQKELEAIRSTVEEALANKASFFDIFKSRGLKMALFLSVGLVAMQQFSGINIILFYTQDIFTDAGVSLPPEICTIAIGVVQILASAATPVLVDRKGKRFLLLLSAVGMGLSQAVIAYFFYLKDDKHSDISAIGWIPIVSLIVYIVTYCLGFGPLPWAVMGELFPGNIKSVASTVTASGCWVLGFLLTNYFGMVTGLIGKSGSFGIFSVCCVIATVFTYKLVPETSGKSLQEIQDILNGNTNDKD</sequence>
<evidence type="ECO:0000259" key="7">
    <source>
        <dbReference type="PROSITE" id="PS50850"/>
    </source>
</evidence>
<protein>
    <recommendedName>
        <fullName evidence="7">Major facilitator superfamily (MFS) profile domain-containing protein</fullName>
    </recommendedName>
</protein>
<feature type="transmembrane region" description="Helical" evidence="6">
    <location>
        <begin position="357"/>
        <end position="375"/>
    </location>
</feature>
<proteinExistence type="predicted"/>
<keyword evidence="2 6" id="KW-0812">Transmembrane</keyword>
<dbReference type="PROSITE" id="PS00217">
    <property type="entry name" value="SUGAR_TRANSPORT_2"/>
    <property type="match status" value="1"/>
</dbReference>
<feature type="transmembrane region" description="Helical" evidence="6">
    <location>
        <begin position="324"/>
        <end position="345"/>
    </location>
</feature>
<dbReference type="Proteomes" id="UP001162164">
    <property type="component" value="Unassembled WGS sequence"/>
</dbReference>
<keyword evidence="9" id="KW-1185">Reference proteome</keyword>
<reference evidence="8" key="1">
    <citation type="journal article" date="2023" name="Insect Mol. Biol.">
        <title>Genome sequencing provides insights into the evolution of gene families encoding plant cell wall-degrading enzymes in longhorned beetles.</title>
        <authorList>
            <person name="Shin N.R."/>
            <person name="Okamura Y."/>
            <person name="Kirsch R."/>
            <person name="Pauchet Y."/>
        </authorList>
    </citation>
    <scope>NUCLEOTIDE SEQUENCE</scope>
    <source>
        <strain evidence="8">MMC_N1</strain>
    </source>
</reference>
<dbReference type="PROSITE" id="PS50850">
    <property type="entry name" value="MFS"/>
    <property type="match status" value="1"/>
</dbReference>
<feature type="transmembrane region" description="Helical" evidence="6">
    <location>
        <begin position="99"/>
        <end position="121"/>
    </location>
</feature>
<feature type="domain" description="Major facilitator superfamily (MFS) profile" evidence="7">
    <location>
        <begin position="1"/>
        <end position="379"/>
    </location>
</feature>
<feature type="transmembrane region" description="Helical" evidence="6">
    <location>
        <begin position="253"/>
        <end position="274"/>
    </location>
</feature>
<evidence type="ECO:0000256" key="3">
    <source>
        <dbReference type="ARBA" id="ARBA00022989"/>
    </source>
</evidence>
<evidence type="ECO:0000256" key="1">
    <source>
        <dbReference type="ARBA" id="ARBA00004141"/>
    </source>
</evidence>
<keyword evidence="3 6" id="KW-1133">Transmembrane helix</keyword>
<dbReference type="Pfam" id="PF00083">
    <property type="entry name" value="Sugar_tr"/>
    <property type="match status" value="2"/>
</dbReference>
<dbReference type="InterPro" id="IPR005828">
    <property type="entry name" value="MFS_sugar_transport-like"/>
</dbReference>
<evidence type="ECO:0000256" key="2">
    <source>
        <dbReference type="ARBA" id="ARBA00022692"/>
    </source>
</evidence>
<dbReference type="PRINTS" id="PR00171">
    <property type="entry name" value="SUGRTRNSPORT"/>
</dbReference>
<accession>A0ABQ9JGA5</accession>
<dbReference type="SUPFAM" id="SSF103473">
    <property type="entry name" value="MFS general substrate transporter"/>
    <property type="match status" value="1"/>
</dbReference>
<comment type="caution">
    <text evidence="8">The sequence shown here is derived from an EMBL/GenBank/DDBJ whole genome shotgun (WGS) entry which is preliminary data.</text>
</comment>
<evidence type="ECO:0000256" key="4">
    <source>
        <dbReference type="ARBA" id="ARBA00023136"/>
    </source>
</evidence>
<comment type="subcellular location">
    <subcellularLocation>
        <location evidence="1">Membrane</location>
        <topology evidence="1">Multi-pass membrane protein</topology>
    </subcellularLocation>
</comment>
<feature type="transmembrane region" description="Helical" evidence="6">
    <location>
        <begin position="47"/>
        <end position="67"/>
    </location>
</feature>
<dbReference type="InterPro" id="IPR005829">
    <property type="entry name" value="Sugar_transporter_CS"/>
</dbReference>